<name>A0A392R367_9FABA</name>
<reference evidence="3 4" key="1">
    <citation type="journal article" date="2018" name="Front. Plant Sci.">
        <title>Red Clover (Trifolium pratense) and Zigzag Clover (T. medium) - A Picture of Genomic Similarities and Differences.</title>
        <authorList>
            <person name="Dluhosova J."/>
            <person name="Istvanek J."/>
            <person name="Nedelnik J."/>
            <person name="Repkova J."/>
        </authorList>
    </citation>
    <scope>NUCLEOTIDE SEQUENCE [LARGE SCALE GENOMIC DNA]</scope>
    <source>
        <strain evidence="4">cv. 10/8</strain>
        <tissue evidence="3">Leaf</tissue>
    </source>
</reference>
<accession>A0A392R367</accession>
<keyword evidence="4" id="KW-1185">Reference proteome</keyword>
<feature type="region of interest" description="Disordered" evidence="1">
    <location>
        <begin position="61"/>
        <end position="127"/>
    </location>
</feature>
<organism evidence="3 4">
    <name type="scientific">Trifolium medium</name>
    <dbReference type="NCBI Taxonomy" id="97028"/>
    <lineage>
        <taxon>Eukaryota</taxon>
        <taxon>Viridiplantae</taxon>
        <taxon>Streptophyta</taxon>
        <taxon>Embryophyta</taxon>
        <taxon>Tracheophyta</taxon>
        <taxon>Spermatophyta</taxon>
        <taxon>Magnoliopsida</taxon>
        <taxon>eudicotyledons</taxon>
        <taxon>Gunneridae</taxon>
        <taxon>Pentapetalae</taxon>
        <taxon>rosids</taxon>
        <taxon>fabids</taxon>
        <taxon>Fabales</taxon>
        <taxon>Fabaceae</taxon>
        <taxon>Papilionoideae</taxon>
        <taxon>50 kb inversion clade</taxon>
        <taxon>NPAAA clade</taxon>
        <taxon>Hologalegina</taxon>
        <taxon>IRL clade</taxon>
        <taxon>Trifolieae</taxon>
        <taxon>Trifolium</taxon>
    </lineage>
</organism>
<feature type="compositionally biased region" description="Low complexity" evidence="1">
    <location>
        <begin position="103"/>
        <end position="113"/>
    </location>
</feature>
<feature type="signal peptide" evidence="2">
    <location>
        <begin position="1"/>
        <end position="25"/>
    </location>
</feature>
<comment type="caution">
    <text evidence="3">The sequence shown here is derived from an EMBL/GenBank/DDBJ whole genome shotgun (WGS) entry which is preliminary data.</text>
</comment>
<evidence type="ECO:0000256" key="1">
    <source>
        <dbReference type="SAM" id="MobiDB-lite"/>
    </source>
</evidence>
<feature type="compositionally biased region" description="Gly residues" evidence="1">
    <location>
        <begin position="73"/>
        <end position="83"/>
    </location>
</feature>
<keyword evidence="2" id="KW-0732">Signal</keyword>
<dbReference type="PANTHER" id="PTHR36733:SF1">
    <property type="entry name" value="CELL WALL PROTEIN-RELATED"/>
    <property type="match status" value="1"/>
</dbReference>
<protein>
    <recommendedName>
        <fullName evidence="5">Cell wall protein</fullName>
    </recommendedName>
</protein>
<evidence type="ECO:0000313" key="4">
    <source>
        <dbReference type="Proteomes" id="UP000265520"/>
    </source>
</evidence>
<dbReference type="Proteomes" id="UP000265520">
    <property type="component" value="Unassembled WGS sequence"/>
</dbReference>
<proteinExistence type="predicted"/>
<dbReference type="EMBL" id="LXQA010181520">
    <property type="protein sequence ID" value="MCI30697.1"/>
    <property type="molecule type" value="Genomic_DNA"/>
</dbReference>
<sequence length="127" mass="13206">MAYKASFFIALILINNILLNTTCQARNIIPKNSNTDDKKEPQWFFHFDGIPGFGRVGLPPWFGYTPQNPSNGAGTGEGAGSESGPGLAPAGRSYVPGGDDTFVPNPGVEVPNPGSGGAVPLPATVHP</sequence>
<dbReference type="InterPro" id="IPR034565">
    <property type="entry name" value="Put_cell_wall"/>
</dbReference>
<feature type="chain" id="PRO_5017478285" description="Cell wall protein" evidence="2">
    <location>
        <begin position="26"/>
        <end position="127"/>
    </location>
</feature>
<evidence type="ECO:0000313" key="3">
    <source>
        <dbReference type="EMBL" id="MCI30697.1"/>
    </source>
</evidence>
<dbReference type="AlphaFoldDB" id="A0A392R367"/>
<dbReference type="PANTHER" id="PTHR36733">
    <property type="entry name" value="CELL WALL PROTEIN-RELATED"/>
    <property type="match status" value="1"/>
</dbReference>
<evidence type="ECO:0000256" key="2">
    <source>
        <dbReference type="SAM" id="SignalP"/>
    </source>
</evidence>
<evidence type="ECO:0008006" key="5">
    <source>
        <dbReference type="Google" id="ProtNLM"/>
    </source>
</evidence>